<dbReference type="Gene3D" id="3.30.420.40">
    <property type="match status" value="2"/>
</dbReference>
<dbReference type="OrthoDB" id="9805576at2"/>
<dbReference type="Pfam" id="PF02782">
    <property type="entry name" value="FGGY_C"/>
    <property type="match status" value="1"/>
</dbReference>
<dbReference type="GO" id="GO:0016301">
    <property type="term" value="F:kinase activity"/>
    <property type="evidence" value="ECO:0007669"/>
    <property type="project" value="UniProtKB-KW"/>
</dbReference>
<dbReference type="SUPFAM" id="SSF53067">
    <property type="entry name" value="Actin-like ATPase domain"/>
    <property type="match status" value="2"/>
</dbReference>
<dbReference type="PANTHER" id="PTHR43095:SF2">
    <property type="entry name" value="GLUCONOKINASE"/>
    <property type="match status" value="1"/>
</dbReference>
<dbReference type="Pfam" id="PF00370">
    <property type="entry name" value="FGGY_N"/>
    <property type="match status" value="1"/>
</dbReference>
<feature type="domain" description="Carbohydrate kinase FGGY C-terminal" evidence="6">
    <location>
        <begin position="243"/>
        <end position="430"/>
    </location>
</feature>
<dbReference type="InterPro" id="IPR043129">
    <property type="entry name" value="ATPase_NBD"/>
</dbReference>
<dbReference type="GO" id="GO:0016773">
    <property type="term" value="F:phosphotransferase activity, alcohol group as acceptor"/>
    <property type="evidence" value="ECO:0007669"/>
    <property type="project" value="InterPro"/>
</dbReference>
<comment type="similarity">
    <text evidence="1 4">Belongs to the FGGY kinase family.</text>
</comment>
<gene>
    <name evidence="7" type="ORF">LV89_03413</name>
</gene>
<dbReference type="InterPro" id="IPR050406">
    <property type="entry name" value="FGGY_Carb_Kinase"/>
</dbReference>
<dbReference type="PROSITE" id="PS00445">
    <property type="entry name" value="FGGY_KINASES_2"/>
    <property type="match status" value="1"/>
</dbReference>
<keyword evidence="3 4" id="KW-0418">Kinase</keyword>
<dbReference type="InterPro" id="IPR018483">
    <property type="entry name" value="Carb_kinase_FGGY_CS"/>
</dbReference>
<dbReference type="InterPro" id="IPR018485">
    <property type="entry name" value="FGGY_C"/>
</dbReference>
<dbReference type="AlphaFoldDB" id="A0A316DY37"/>
<evidence type="ECO:0000256" key="4">
    <source>
        <dbReference type="RuleBase" id="RU003733"/>
    </source>
</evidence>
<dbReference type="PROSITE" id="PS00933">
    <property type="entry name" value="FGGY_KINASES_1"/>
    <property type="match status" value="1"/>
</dbReference>
<keyword evidence="2 4" id="KW-0808">Transferase</keyword>
<proteinExistence type="inferred from homology"/>
<evidence type="ECO:0000313" key="8">
    <source>
        <dbReference type="Proteomes" id="UP000245489"/>
    </source>
</evidence>
<comment type="caution">
    <text evidence="7">The sequence shown here is derived from an EMBL/GenBank/DDBJ whole genome shotgun (WGS) entry which is preliminary data.</text>
</comment>
<dbReference type="EMBL" id="QGGO01000020">
    <property type="protein sequence ID" value="PWK22348.1"/>
    <property type="molecule type" value="Genomic_DNA"/>
</dbReference>
<dbReference type="InterPro" id="IPR000577">
    <property type="entry name" value="Carb_kinase_FGGY"/>
</dbReference>
<evidence type="ECO:0000313" key="7">
    <source>
        <dbReference type="EMBL" id="PWK22348.1"/>
    </source>
</evidence>
<sequence length="472" mass="52492">MNHFYIGIDIGTTATKAMVFTQEGKVVNHCSICYEMYHPQPDWSIQKPSEILSAVLACINKVSTNITSQFISFSSAMQSIIAIDKDGNPLTDIILWADNRANEIANNLKNSDLGKAFYKSTGLPIHTFSPMTKILWLRENEPEIFAKTHKFISIKEYVWHQLTGEYVIDSSMASGTGMMNIENLQWDSTILNHLGIRENQLSSIVSPRHTANSLKQNFTLVLGGGDGALANLGTGAMQKGRMALTIGTSGAVRLPIDKPFIDHKMRTQCYHLVDSQYLKLGAVNNGAVILQWLKETILQSEESFEELLTKAELAPAGADGLIFVPYLLGERAPIWDASAQGTLLGITINHTKSHFIRATIEGILFGLLSITEVLMPDKKERDEVVIMTSGGFTKSDFWLQLTADIFQMKVVVTQDIESSAWGAVLIGFMAFGIEASQQEMEEKVFMPNANNFTVYQNNFNKFKKVYEALKDL</sequence>
<dbReference type="GO" id="GO:0005975">
    <property type="term" value="P:carbohydrate metabolic process"/>
    <property type="evidence" value="ECO:0007669"/>
    <property type="project" value="InterPro"/>
</dbReference>
<accession>A0A316DY37</accession>
<evidence type="ECO:0000256" key="1">
    <source>
        <dbReference type="ARBA" id="ARBA00009156"/>
    </source>
</evidence>
<evidence type="ECO:0000259" key="5">
    <source>
        <dbReference type="Pfam" id="PF00370"/>
    </source>
</evidence>
<dbReference type="InterPro" id="IPR018484">
    <property type="entry name" value="FGGY_N"/>
</dbReference>
<dbReference type="PANTHER" id="PTHR43095">
    <property type="entry name" value="SUGAR KINASE"/>
    <property type="match status" value="1"/>
</dbReference>
<evidence type="ECO:0000259" key="6">
    <source>
        <dbReference type="Pfam" id="PF02782"/>
    </source>
</evidence>
<reference evidence="7 8" key="1">
    <citation type="submission" date="2018-05" db="EMBL/GenBank/DDBJ databases">
        <title>Genomic Encyclopedia of Archaeal and Bacterial Type Strains, Phase II (KMG-II): from individual species to whole genera.</title>
        <authorList>
            <person name="Goeker M."/>
        </authorList>
    </citation>
    <scope>NUCLEOTIDE SEQUENCE [LARGE SCALE GENOMIC DNA]</scope>
    <source>
        <strain evidence="7 8">DSM 22214</strain>
    </source>
</reference>
<organism evidence="7 8">
    <name type="scientific">Arcicella aurantiaca</name>
    <dbReference type="NCBI Taxonomy" id="591202"/>
    <lineage>
        <taxon>Bacteria</taxon>
        <taxon>Pseudomonadati</taxon>
        <taxon>Bacteroidota</taxon>
        <taxon>Cytophagia</taxon>
        <taxon>Cytophagales</taxon>
        <taxon>Flectobacillaceae</taxon>
        <taxon>Arcicella</taxon>
    </lineage>
</organism>
<evidence type="ECO:0000256" key="3">
    <source>
        <dbReference type="ARBA" id="ARBA00022777"/>
    </source>
</evidence>
<dbReference type="Proteomes" id="UP000245489">
    <property type="component" value="Unassembled WGS sequence"/>
</dbReference>
<name>A0A316DY37_9BACT</name>
<keyword evidence="8" id="KW-1185">Reference proteome</keyword>
<protein>
    <submittedName>
        <fullName evidence="7">Gluconokinase</fullName>
    </submittedName>
</protein>
<dbReference type="RefSeq" id="WP_109744108.1">
    <property type="nucleotide sequence ID" value="NZ_QGGO01000020.1"/>
</dbReference>
<dbReference type="PIRSF" id="PIRSF000538">
    <property type="entry name" value="GlpK"/>
    <property type="match status" value="1"/>
</dbReference>
<dbReference type="CDD" id="cd07770">
    <property type="entry name" value="ASKHA_NBD_FGGY_GntK"/>
    <property type="match status" value="1"/>
</dbReference>
<evidence type="ECO:0000256" key="2">
    <source>
        <dbReference type="ARBA" id="ARBA00022679"/>
    </source>
</evidence>
<feature type="domain" description="Carbohydrate kinase FGGY N-terminal" evidence="5">
    <location>
        <begin position="5"/>
        <end position="220"/>
    </location>
</feature>